<dbReference type="EMBL" id="JAVHNR010000003">
    <property type="protein sequence ID" value="KAK6348509.1"/>
    <property type="molecule type" value="Genomic_DNA"/>
</dbReference>
<comment type="caution">
    <text evidence="1">The sequence shown here is derived from an EMBL/GenBank/DDBJ whole genome shotgun (WGS) entry which is preliminary data.</text>
</comment>
<keyword evidence="2" id="KW-1185">Reference proteome</keyword>
<dbReference type="Proteomes" id="UP001313282">
    <property type="component" value="Unassembled WGS sequence"/>
</dbReference>
<accession>A0AAN8MWD4</accession>
<gene>
    <name evidence="1" type="ORF">TWF718_006299</name>
</gene>
<proteinExistence type="predicted"/>
<evidence type="ECO:0000313" key="1">
    <source>
        <dbReference type="EMBL" id="KAK6348509.1"/>
    </source>
</evidence>
<reference evidence="1 2" key="1">
    <citation type="submission" date="2019-10" db="EMBL/GenBank/DDBJ databases">
        <authorList>
            <person name="Palmer J.M."/>
        </authorList>
    </citation>
    <scope>NUCLEOTIDE SEQUENCE [LARGE SCALE GENOMIC DNA]</scope>
    <source>
        <strain evidence="1 2">TWF718</strain>
    </source>
</reference>
<dbReference type="AlphaFoldDB" id="A0AAN8MWD4"/>
<organism evidence="1 2">
    <name type="scientific">Orbilia javanica</name>
    <dbReference type="NCBI Taxonomy" id="47235"/>
    <lineage>
        <taxon>Eukaryota</taxon>
        <taxon>Fungi</taxon>
        <taxon>Dikarya</taxon>
        <taxon>Ascomycota</taxon>
        <taxon>Pezizomycotina</taxon>
        <taxon>Orbiliomycetes</taxon>
        <taxon>Orbiliales</taxon>
        <taxon>Orbiliaceae</taxon>
        <taxon>Orbilia</taxon>
    </lineage>
</organism>
<evidence type="ECO:0000313" key="2">
    <source>
        <dbReference type="Proteomes" id="UP001313282"/>
    </source>
</evidence>
<protein>
    <submittedName>
        <fullName evidence="1">Uncharacterized protein</fullName>
    </submittedName>
</protein>
<name>A0AAN8MWD4_9PEZI</name>
<sequence>MRVLQTLAHAYAKHLSRWRSQRSNVAPNKGLSRLCDFNLGYEGLDKRREDPVKSCRIIHLGNIDRVNSGNYELASEMSISGLSRLEKSIEDFKLTLNPEDHNTLKNYSNPNAEDVANFVKDLDAKLQQKQKRRKALQSSPFTIFIQSLQQFSGIVDTCVQSNPEIAALVWGGVKFVLLVRKRNLGLPQYTKS</sequence>